<organism evidence="2 3">
    <name type="scientific">Tritrichomonas musculus</name>
    <dbReference type="NCBI Taxonomy" id="1915356"/>
    <lineage>
        <taxon>Eukaryota</taxon>
        <taxon>Metamonada</taxon>
        <taxon>Parabasalia</taxon>
        <taxon>Tritrichomonadida</taxon>
        <taxon>Tritrichomonadidae</taxon>
        <taxon>Tritrichomonas</taxon>
    </lineage>
</organism>
<gene>
    <name evidence="2" type="ORF">M9Y10_034280</name>
</gene>
<feature type="compositionally biased region" description="Basic and acidic residues" evidence="1">
    <location>
        <begin position="167"/>
        <end position="180"/>
    </location>
</feature>
<dbReference type="EMBL" id="JAPFFF010000005">
    <property type="protein sequence ID" value="KAK8889530.1"/>
    <property type="molecule type" value="Genomic_DNA"/>
</dbReference>
<protein>
    <submittedName>
        <fullName evidence="2">Uncharacterized protein</fullName>
    </submittedName>
</protein>
<proteinExistence type="predicted"/>
<comment type="caution">
    <text evidence="2">The sequence shown here is derived from an EMBL/GenBank/DDBJ whole genome shotgun (WGS) entry which is preliminary data.</text>
</comment>
<evidence type="ECO:0000313" key="2">
    <source>
        <dbReference type="EMBL" id="KAK8889530.1"/>
    </source>
</evidence>
<evidence type="ECO:0000313" key="3">
    <source>
        <dbReference type="Proteomes" id="UP001470230"/>
    </source>
</evidence>
<sequence length="395" mass="43580">MSQNEQASQKSNDNGAEVSNEDDENQENDNNNKEQEGEHAESNANTNTNSRAPPKRAPASVKSHPSHSTRGAPSFESQMSPEQIETNLIKLFGNNFPDAAKDNIVLSDGLSVRDLRIIVRVLKLCGPSQVNVRKPLLCDFLMKHMQSERMTDAYKKYAEEKERARLARLKSREEKSKHTSEAQNQSAVSVTKEAPIPTTTATVATTRSQARRSIIEKSNTNSNASTTDRRAPQQNQRSIQSSGREKQPVPLISGISSSNFSTIPQPGLNNLSSVTSSNINFSNHVPPPRIHTAAEIVVKNGGGNSNTNITTISSSVASVDVQMTKDQSTTYAKARVVKEITIPRLKYDSTFDMKNALNILKECNDFVLKVSDRLSELERAISIMTFRVAELEKIL</sequence>
<accession>A0ABR2KEG9</accession>
<feature type="compositionally biased region" description="Polar residues" evidence="1">
    <location>
        <begin position="216"/>
        <end position="242"/>
    </location>
</feature>
<reference evidence="2 3" key="1">
    <citation type="submission" date="2024-04" db="EMBL/GenBank/DDBJ databases">
        <title>Tritrichomonas musculus Genome.</title>
        <authorList>
            <person name="Alves-Ferreira E."/>
            <person name="Grigg M."/>
            <person name="Lorenzi H."/>
            <person name="Galac M."/>
        </authorList>
    </citation>
    <scope>NUCLEOTIDE SEQUENCE [LARGE SCALE GENOMIC DNA]</scope>
    <source>
        <strain evidence="2 3">EAF2021</strain>
    </source>
</reference>
<name>A0ABR2KEG9_9EUKA</name>
<feature type="region of interest" description="Disordered" evidence="1">
    <location>
        <begin position="1"/>
        <end position="79"/>
    </location>
</feature>
<evidence type="ECO:0000256" key="1">
    <source>
        <dbReference type="SAM" id="MobiDB-lite"/>
    </source>
</evidence>
<feature type="compositionally biased region" description="Basic and acidic residues" evidence="1">
    <location>
        <begin position="30"/>
        <end position="41"/>
    </location>
</feature>
<dbReference type="Proteomes" id="UP001470230">
    <property type="component" value="Unassembled WGS sequence"/>
</dbReference>
<feature type="compositionally biased region" description="Polar residues" evidence="1">
    <location>
        <begin position="66"/>
        <end position="79"/>
    </location>
</feature>
<feature type="compositionally biased region" description="Polar residues" evidence="1">
    <location>
        <begin position="1"/>
        <end position="14"/>
    </location>
</feature>
<feature type="compositionally biased region" description="Polar residues" evidence="1">
    <location>
        <begin position="42"/>
        <end position="51"/>
    </location>
</feature>
<feature type="region of interest" description="Disordered" evidence="1">
    <location>
        <begin position="167"/>
        <end position="251"/>
    </location>
</feature>
<keyword evidence="3" id="KW-1185">Reference proteome</keyword>